<accession>A0A1H5Q0H8</accession>
<dbReference type="InterPro" id="IPR006976">
    <property type="entry name" value="VanZ-like"/>
</dbReference>
<proteinExistence type="predicted"/>
<sequence length="177" mass="18280">MSGILRSVISTFLVEHSWAVPIVFALLLAGCLLVGTILLRTGDRGVQVTRWLAAAAVVAALALTLTPGGAQPERTCTVQFAWPSLGGVETLANIALLLPVAFFATLLTRRPVVVAAAASAGSAVIETVQALVPAIGRACDTTDWEMNTIGAVAGALLAWSIIRVRAGLAAAARQRRG</sequence>
<keyword evidence="1" id="KW-0812">Transmembrane</keyword>
<dbReference type="AlphaFoldDB" id="A0A1H5Q0H8"/>
<dbReference type="PROSITE" id="PS51257">
    <property type="entry name" value="PROKAR_LIPOPROTEIN"/>
    <property type="match status" value="1"/>
</dbReference>
<keyword evidence="1" id="KW-1133">Transmembrane helix</keyword>
<reference evidence="4" key="1">
    <citation type="submission" date="2016-10" db="EMBL/GenBank/DDBJ databases">
        <authorList>
            <person name="Varghese N."/>
            <person name="Submissions S."/>
        </authorList>
    </citation>
    <scope>NUCLEOTIDE SEQUENCE [LARGE SCALE GENOMIC DNA]</scope>
    <source>
        <strain evidence="4">DSM 45237</strain>
    </source>
</reference>
<evidence type="ECO:0000313" key="4">
    <source>
        <dbReference type="Proteomes" id="UP000181980"/>
    </source>
</evidence>
<dbReference type="Proteomes" id="UP000181980">
    <property type="component" value="Unassembled WGS sequence"/>
</dbReference>
<dbReference type="EMBL" id="FNUC01000004">
    <property type="protein sequence ID" value="SEF18951.1"/>
    <property type="molecule type" value="Genomic_DNA"/>
</dbReference>
<feature type="transmembrane region" description="Helical" evidence="1">
    <location>
        <begin position="18"/>
        <end position="39"/>
    </location>
</feature>
<dbReference type="Pfam" id="PF04892">
    <property type="entry name" value="VanZ"/>
    <property type="match status" value="1"/>
</dbReference>
<organism evidence="3 4">
    <name type="scientific">Jiangella alba</name>
    <dbReference type="NCBI Taxonomy" id="561176"/>
    <lineage>
        <taxon>Bacteria</taxon>
        <taxon>Bacillati</taxon>
        <taxon>Actinomycetota</taxon>
        <taxon>Actinomycetes</taxon>
        <taxon>Jiangellales</taxon>
        <taxon>Jiangellaceae</taxon>
        <taxon>Jiangella</taxon>
    </lineage>
</organism>
<name>A0A1H5Q0H8_9ACTN</name>
<feature type="transmembrane region" description="Helical" evidence="1">
    <location>
        <begin position="90"/>
        <end position="107"/>
    </location>
</feature>
<keyword evidence="4" id="KW-1185">Reference proteome</keyword>
<protein>
    <submittedName>
        <fullName evidence="3">VanZ like family protein</fullName>
    </submittedName>
</protein>
<evidence type="ECO:0000313" key="3">
    <source>
        <dbReference type="EMBL" id="SEF18951.1"/>
    </source>
</evidence>
<evidence type="ECO:0000259" key="2">
    <source>
        <dbReference type="Pfam" id="PF04892"/>
    </source>
</evidence>
<keyword evidence="1" id="KW-0472">Membrane</keyword>
<evidence type="ECO:0000256" key="1">
    <source>
        <dbReference type="SAM" id="Phobius"/>
    </source>
</evidence>
<feature type="transmembrane region" description="Helical" evidence="1">
    <location>
        <begin position="148"/>
        <end position="166"/>
    </location>
</feature>
<feature type="domain" description="VanZ-like" evidence="2">
    <location>
        <begin position="82"/>
        <end position="159"/>
    </location>
</feature>
<feature type="transmembrane region" description="Helical" evidence="1">
    <location>
        <begin position="51"/>
        <end position="70"/>
    </location>
</feature>
<gene>
    <name evidence="3" type="ORF">SAMN04488561_7022</name>
</gene>
<feature type="transmembrane region" description="Helical" evidence="1">
    <location>
        <begin position="114"/>
        <end position="136"/>
    </location>
</feature>